<feature type="transmembrane region" description="Helical" evidence="1">
    <location>
        <begin position="233"/>
        <end position="250"/>
    </location>
</feature>
<dbReference type="AlphaFoldDB" id="A0AA46K142"/>
<dbReference type="GO" id="GO:0016747">
    <property type="term" value="F:acyltransferase activity, transferring groups other than amino-acyl groups"/>
    <property type="evidence" value="ECO:0007669"/>
    <property type="project" value="InterPro"/>
</dbReference>
<dbReference type="RefSeq" id="WP_141973131.1">
    <property type="nucleotide sequence ID" value="NZ_VFMJ01000002.1"/>
</dbReference>
<feature type="transmembrane region" description="Helical" evidence="1">
    <location>
        <begin position="164"/>
        <end position="182"/>
    </location>
</feature>
<feature type="transmembrane region" description="Helical" evidence="1">
    <location>
        <begin position="285"/>
        <end position="303"/>
    </location>
</feature>
<feature type="transmembrane region" description="Helical" evidence="1">
    <location>
        <begin position="12"/>
        <end position="29"/>
    </location>
</feature>
<evidence type="ECO:0000256" key="1">
    <source>
        <dbReference type="SAM" id="Phobius"/>
    </source>
</evidence>
<dbReference type="Proteomes" id="UP000320710">
    <property type="component" value="Unassembled WGS sequence"/>
</dbReference>
<evidence type="ECO:0000313" key="3">
    <source>
        <dbReference type="EMBL" id="TQI77524.1"/>
    </source>
</evidence>
<protein>
    <submittedName>
        <fullName evidence="3">Peptidoglycan/LPS O-acetylase OafA/YrhL</fullName>
    </submittedName>
</protein>
<proteinExistence type="predicted"/>
<feature type="transmembrane region" description="Helical" evidence="1">
    <location>
        <begin position="256"/>
        <end position="273"/>
    </location>
</feature>
<feature type="domain" description="Acyltransferase 3" evidence="2">
    <location>
        <begin position="8"/>
        <end position="338"/>
    </location>
</feature>
<keyword evidence="1" id="KW-1133">Transmembrane helix</keyword>
<feature type="transmembrane region" description="Helical" evidence="1">
    <location>
        <begin position="41"/>
        <end position="63"/>
    </location>
</feature>
<reference evidence="3 4" key="1">
    <citation type="submission" date="2019-06" db="EMBL/GenBank/DDBJ databases">
        <authorList>
            <person name="Deangelis K."/>
            <person name="Huntemann M."/>
            <person name="Clum A."/>
            <person name="Pillay M."/>
            <person name="Palaniappan K."/>
            <person name="Varghese N."/>
            <person name="Mikhailova N."/>
            <person name="Stamatis D."/>
            <person name="Reddy T."/>
            <person name="Daum C."/>
            <person name="Shapiro N."/>
            <person name="Ivanova N."/>
            <person name="Kyrpides N."/>
            <person name="Woyke T."/>
        </authorList>
    </citation>
    <scope>NUCLEOTIDE SEQUENCE [LARGE SCALE GENOMIC DNA]</scope>
    <source>
        <strain evidence="3 4">106R</strain>
    </source>
</reference>
<sequence>MNNNRLDSVQALRGLAALFVMLFHFRWNINLSYPSLGDELFGWGAIGVDVFFIISGFVITLSAKKLKPGLSATGVFLKHRARRILPTYFIILLITFLLSGAMSTFHYPEKVSNFASALTFSPIDANNAPFYVDDGGVYGIRWTLNYEVFFYLVMAVCLISKYRWLLLFGVFSLSLIVFPLLAGQPPTLGVSGYQFNSAYLNLMTNPIIWQFLVGVGFGLIYPYTKNLNGQLRLVILVIAIIVTGYFIFFMPSLGHGLTMSGWYLSILFIAVVLNDEVITKYMPRFFITLGEISFSLYLIHTLMNGGIGNRFESIGVPDGLPRFVLSCVISIGLAYLSYKFIERPVSLRKQKPVRHEVV</sequence>
<keyword evidence="1" id="KW-0812">Transmembrane</keyword>
<dbReference type="GO" id="GO:0000271">
    <property type="term" value="P:polysaccharide biosynthetic process"/>
    <property type="evidence" value="ECO:0007669"/>
    <property type="project" value="TreeGrafter"/>
</dbReference>
<feature type="transmembrane region" description="Helical" evidence="1">
    <location>
        <begin position="323"/>
        <end position="341"/>
    </location>
</feature>
<keyword evidence="1" id="KW-0472">Membrane</keyword>
<reference evidence="3 4" key="2">
    <citation type="submission" date="2019-07" db="EMBL/GenBank/DDBJ databases">
        <title>Investigation of anaerobic lignin degradation for improved lignocellulosic biofuels.</title>
        <authorList>
            <person name="Deangelis K.PhD."/>
        </authorList>
    </citation>
    <scope>NUCLEOTIDE SEQUENCE [LARGE SCALE GENOMIC DNA]</scope>
    <source>
        <strain evidence="3 4">106R</strain>
    </source>
</reference>
<name>A0AA46K142_SERMA</name>
<gene>
    <name evidence="3" type="ORF">FHU12_5394</name>
</gene>
<feature type="transmembrane region" description="Helical" evidence="1">
    <location>
        <begin position="202"/>
        <end position="221"/>
    </location>
</feature>
<dbReference type="Pfam" id="PF01757">
    <property type="entry name" value="Acyl_transf_3"/>
    <property type="match status" value="1"/>
</dbReference>
<feature type="transmembrane region" description="Helical" evidence="1">
    <location>
        <begin position="84"/>
        <end position="105"/>
    </location>
</feature>
<dbReference type="InterPro" id="IPR050879">
    <property type="entry name" value="Acyltransferase_3"/>
</dbReference>
<dbReference type="GO" id="GO:0016020">
    <property type="term" value="C:membrane"/>
    <property type="evidence" value="ECO:0007669"/>
    <property type="project" value="TreeGrafter"/>
</dbReference>
<feature type="transmembrane region" description="Helical" evidence="1">
    <location>
        <begin position="139"/>
        <end position="159"/>
    </location>
</feature>
<dbReference type="EMBL" id="VFMJ01000002">
    <property type="protein sequence ID" value="TQI77524.1"/>
    <property type="molecule type" value="Genomic_DNA"/>
</dbReference>
<evidence type="ECO:0000313" key="4">
    <source>
        <dbReference type="Proteomes" id="UP000320710"/>
    </source>
</evidence>
<comment type="caution">
    <text evidence="3">The sequence shown here is derived from an EMBL/GenBank/DDBJ whole genome shotgun (WGS) entry which is preliminary data.</text>
</comment>
<accession>A0AA46K142</accession>
<dbReference type="PANTHER" id="PTHR23028:SF53">
    <property type="entry name" value="ACYL_TRANSF_3 DOMAIN-CONTAINING PROTEIN"/>
    <property type="match status" value="1"/>
</dbReference>
<dbReference type="InterPro" id="IPR002656">
    <property type="entry name" value="Acyl_transf_3_dom"/>
</dbReference>
<evidence type="ECO:0000259" key="2">
    <source>
        <dbReference type="Pfam" id="PF01757"/>
    </source>
</evidence>
<dbReference type="PANTHER" id="PTHR23028">
    <property type="entry name" value="ACETYLTRANSFERASE"/>
    <property type="match status" value="1"/>
</dbReference>
<organism evidence="3 4">
    <name type="scientific">Serratia marcescens</name>
    <dbReference type="NCBI Taxonomy" id="615"/>
    <lineage>
        <taxon>Bacteria</taxon>
        <taxon>Pseudomonadati</taxon>
        <taxon>Pseudomonadota</taxon>
        <taxon>Gammaproteobacteria</taxon>
        <taxon>Enterobacterales</taxon>
        <taxon>Yersiniaceae</taxon>
        <taxon>Serratia</taxon>
    </lineage>
</organism>